<accession>A0AAD7MIM0</accession>
<evidence type="ECO:0000313" key="3">
    <source>
        <dbReference type="Proteomes" id="UP001215280"/>
    </source>
</evidence>
<proteinExistence type="predicted"/>
<keyword evidence="3" id="KW-1185">Reference proteome</keyword>
<dbReference type="EMBL" id="JARJLG010000313">
    <property type="protein sequence ID" value="KAJ7717839.1"/>
    <property type="molecule type" value="Genomic_DNA"/>
</dbReference>
<evidence type="ECO:0000313" key="2">
    <source>
        <dbReference type="EMBL" id="KAJ7717839.1"/>
    </source>
</evidence>
<protein>
    <submittedName>
        <fullName evidence="2">Uncharacterized protein</fullName>
    </submittedName>
</protein>
<feature type="compositionally biased region" description="Pro residues" evidence="1">
    <location>
        <begin position="140"/>
        <end position="158"/>
    </location>
</feature>
<feature type="region of interest" description="Disordered" evidence="1">
    <location>
        <begin position="131"/>
        <end position="170"/>
    </location>
</feature>
<sequence length="588" mass="64938">MGGHPNDPDECFHHENIKAWQYDTPRCPPGKSVCRNRPQLNAEEPLVCGSTLPSKAQNFKASGRSNECCRKSHWNVPRNVYACSRSYSPDSPHFNDRYFDLAPAPAASTIPPCGRPRSHGRAIFGVRKSPGHWADRVPSSMPPPLMSSPLSPPSPPTQPHRSHAPACAQPLPALTGRELREVREERREQRLSEEVALVVERLDNEKRAPRGVERPHEQALYLSQLAQTRVSAPALGPIPWPNAAHPETPSEVERLRVERGADNANGWTGCCVEKVHILDLHTPTRTPYARVPTLAHQHLHAKLLRNVPELRGVCRGACNAECPPSPPLAPRRVSRVGEESREWLFLDTPAGARLCATSSAARSLHRRDGHTGMGARGSATCACAPHERASPLPPPLPFFPGAGAWPSSRGRFPVFNFPHPNLCPISRVQIRVANFSRPSPRVQFIVAKSSRPGRCGQVPMSNSTRVNPLRPSPWPQIPASKSTPCGQILAGRSLRANAHGRGKGAVGGRAARRQSRPGDPETIVTPDIEIVKLRFTDEERELYESFEKRAKIRLNRFIRDGTLVKKYILYSQVKNHTWARGICADVAP</sequence>
<organism evidence="2 3">
    <name type="scientific">Mycena maculata</name>
    <dbReference type="NCBI Taxonomy" id="230809"/>
    <lineage>
        <taxon>Eukaryota</taxon>
        <taxon>Fungi</taxon>
        <taxon>Dikarya</taxon>
        <taxon>Basidiomycota</taxon>
        <taxon>Agaricomycotina</taxon>
        <taxon>Agaricomycetes</taxon>
        <taxon>Agaricomycetidae</taxon>
        <taxon>Agaricales</taxon>
        <taxon>Marasmiineae</taxon>
        <taxon>Mycenaceae</taxon>
        <taxon>Mycena</taxon>
    </lineage>
</organism>
<reference evidence="2" key="1">
    <citation type="submission" date="2023-03" db="EMBL/GenBank/DDBJ databases">
        <title>Massive genome expansion in bonnet fungi (Mycena s.s.) driven by repeated elements and novel gene families across ecological guilds.</title>
        <authorList>
            <consortium name="Lawrence Berkeley National Laboratory"/>
            <person name="Harder C.B."/>
            <person name="Miyauchi S."/>
            <person name="Viragh M."/>
            <person name="Kuo A."/>
            <person name="Thoen E."/>
            <person name="Andreopoulos B."/>
            <person name="Lu D."/>
            <person name="Skrede I."/>
            <person name="Drula E."/>
            <person name="Henrissat B."/>
            <person name="Morin E."/>
            <person name="Kohler A."/>
            <person name="Barry K."/>
            <person name="LaButti K."/>
            <person name="Morin E."/>
            <person name="Salamov A."/>
            <person name="Lipzen A."/>
            <person name="Mereny Z."/>
            <person name="Hegedus B."/>
            <person name="Baldrian P."/>
            <person name="Stursova M."/>
            <person name="Weitz H."/>
            <person name="Taylor A."/>
            <person name="Grigoriev I.V."/>
            <person name="Nagy L.G."/>
            <person name="Martin F."/>
            <person name="Kauserud H."/>
        </authorList>
    </citation>
    <scope>NUCLEOTIDE SEQUENCE</scope>
    <source>
        <strain evidence="2">CBHHK188m</strain>
    </source>
</reference>
<dbReference type="AlphaFoldDB" id="A0AAD7MIM0"/>
<gene>
    <name evidence="2" type="ORF">DFH07DRAFT_785082</name>
</gene>
<feature type="region of interest" description="Disordered" evidence="1">
    <location>
        <begin position="497"/>
        <end position="522"/>
    </location>
</feature>
<comment type="caution">
    <text evidence="2">The sequence shown here is derived from an EMBL/GenBank/DDBJ whole genome shotgun (WGS) entry which is preliminary data.</text>
</comment>
<dbReference type="Proteomes" id="UP001215280">
    <property type="component" value="Unassembled WGS sequence"/>
</dbReference>
<name>A0AAD7MIM0_9AGAR</name>
<evidence type="ECO:0000256" key="1">
    <source>
        <dbReference type="SAM" id="MobiDB-lite"/>
    </source>
</evidence>